<dbReference type="Pfam" id="PF00168">
    <property type="entry name" value="C2"/>
    <property type="match status" value="1"/>
</dbReference>
<evidence type="ECO:0000313" key="10">
    <source>
        <dbReference type="Proteomes" id="UP000285301"/>
    </source>
</evidence>
<dbReference type="Gene3D" id="2.60.40.150">
    <property type="entry name" value="C2 domain"/>
    <property type="match status" value="1"/>
</dbReference>
<dbReference type="Pfam" id="PF00387">
    <property type="entry name" value="PI-PLC-Y"/>
    <property type="match status" value="1"/>
</dbReference>
<proteinExistence type="predicted"/>
<dbReference type="InterPro" id="IPR001711">
    <property type="entry name" value="PLipase_C_Pinositol-sp_Y"/>
</dbReference>
<dbReference type="PANTHER" id="PTHR10336">
    <property type="entry name" value="PHOSPHOINOSITIDE-SPECIFIC PHOSPHOLIPASE C FAMILY PROTEIN"/>
    <property type="match status" value="1"/>
</dbReference>
<accession>A0A3S4RDD4</accession>
<evidence type="ECO:0000313" key="9">
    <source>
        <dbReference type="EMBL" id="RWS14786.1"/>
    </source>
</evidence>
<evidence type="ECO:0000256" key="1">
    <source>
        <dbReference type="ARBA" id="ARBA00000110"/>
    </source>
</evidence>
<dbReference type="InterPro" id="IPR035892">
    <property type="entry name" value="C2_domain_sf"/>
</dbReference>
<evidence type="ECO:0000256" key="4">
    <source>
        <dbReference type="ARBA" id="ARBA00023157"/>
    </source>
</evidence>
<comment type="caution">
    <text evidence="9">The sequence shown here is derived from an EMBL/GenBank/DDBJ whole genome shotgun (WGS) entry which is preliminary data.</text>
</comment>
<dbReference type="InterPro" id="IPR000008">
    <property type="entry name" value="C2_dom"/>
</dbReference>
<dbReference type="GO" id="GO:0032587">
    <property type="term" value="C:ruffle membrane"/>
    <property type="evidence" value="ECO:0007669"/>
    <property type="project" value="TreeGrafter"/>
</dbReference>
<dbReference type="STRING" id="1965070.A0A3S4RDD4"/>
<name>A0A3S4RDD4_9ACAR</name>
<dbReference type="GO" id="GO:0016829">
    <property type="term" value="F:lyase activity"/>
    <property type="evidence" value="ECO:0007669"/>
    <property type="project" value="UniProtKB-KW"/>
</dbReference>
<dbReference type="EMBL" id="NCKU01000622">
    <property type="protein sequence ID" value="RWS14778.1"/>
    <property type="molecule type" value="Genomic_DNA"/>
</dbReference>
<dbReference type="SMART" id="SM00239">
    <property type="entry name" value="C2"/>
    <property type="match status" value="1"/>
</dbReference>
<dbReference type="PROSITE" id="PS50004">
    <property type="entry name" value="C2"/>
    <property type="match status" value="1"/>
</dbReference>
<evidence type="ECO:0000256" key="2">
    <source>
        <dbReference type="ARBA" id="ARBA00022723"/>
    </source>
</evidence>
<dbReference type="CDD" id="cd00275">
    <property type="entry name" value="C2_PLC_like"/>
    <property type="match status" value="1"/>
</dbReference>
<dbReference type="GO" id="GO:0051209">
    <property type="term" value="P:release of sequestered calcium ion into cytosol"/>
    <property type="evidence" value="ECO:0007669"/>
    <property type="project" value="TreeGrafter"/>
</dbReference>
<evidence type="ECO:0000259" key="6">
    <source>
        <dbReference type="PROSITE" id="PS50004"/>
    </source>
</evidence>
<dbReference type="PROSITE" id="PS50008">
    <property type="entry name" value="PIPLC_Y_DOMAIN"/>
    <property type="match status" value="1"/>
</dbReference>
<dbReference type="GO" id="GO:0048015">
    <property type="term" value="P:phosphatidylinositol-mediated signaling"/>
    <property type="evidence" value="ECO:0007669"/>
    <property type="project" value="TreeGrafter"/>
</dbReference>
<dbReference type="SMART" id="SM00149">
    <property type="entry name" value="PLCYc"/>
    <property type="match status" value="1"/>
</dbReference>
<evidence type="ECO:0000259" key="7">
    <source>
        <dbReference type="PROSITE" id="PS50008"/>
    </source>
</evidence>
<dbReference type="GO" id="GO:0004435">
    <property type="term" value="F:phosphatidylinositol-4,5-bisphosphate phospholipase C activity"/>
    <property type="evidence" value="ECO:0007669"/>
    <property type="project" value="InterPro"/>
</dbReference>
<protein>
    <submittedName>
        <fullName evidence="9">1-phosphatidylinositol 4:5-bisphosphate phosphodiesterase gamma-1-like protein</fullName>
    </submittedName>
</protein>
<keyword evidence="10" id="KW-1185">Reference proteome</keyword>
<evidence type="ECO:0000256" key="3">
    <source>
        <dbReference type="ARBA" id="ARBA00022842"/>
    </source>
</evidence>
<feature type="domain" description="C2" evidence="6">
    <location>
        <begin position="56"/>
        <end position="172"/>
    </location>
</feature>
<keyword evidence="2" id="KW-0479">Metal-binding</keyword>
<dbReference type="Proteomes" id="UP000285301">
    <property type="component" value="Unassembled WGS sequence"/>
</dbReference>
<dbReference type="GO" id="GO:0046488">
    <property type="term" value="P:phosphatidylinositol metabolic process"/>
    <property type="evidence" value="ECO:0007669"/>
    <property type="project" value="TreeGrafter"/>
</dbReference>
<keyword evidence="4" id="KW-1015">Disulfide bond</keyword>
<keyword evidence="5" id="KW-0456">Lyase</keyword>
<sequence length="231" mass="26543">MWNCGVQMVALNYQTGDRPMQLNQGKFMQNGGCGYVLKPDFLTSNLEDRNSFDIYNKETLPKSVEPLALIINIIAARHLMKNGRGIVSPFVEIEIVGLEYDSVKLKTSTIRDNGFNPVWKECFTFEVFCPDLALLRFVVYNEDMFGDPNFIGQATYPLNMLLSCENLIYMWSFQGNEEAYAQTQELKNQARYLNRAIEEDMANGDALNVERHRLALRSVEQQLALKIKEKF</sequence>
<evidence type="ECO:0000313" key="8">
    <source>
        <dbReference type="EMBL" id="RWS14778.1"/>
    </source>
</evidence>
<evidence type="ECO:0000256" key="5">
    <source>
        <dbReference type="ARBA" id="ARBA00023239"/>
    </source>
</evidence>
<dbReference type="SUPFAM" id="SSF51695">
    <property type="entry name" value="PLC-like phosphodiesterases"/>
    <property type="match status" value="1"/>
</dbReference>
<feature type="domain" description="PI-PLC Y-box" evidence="7">
    <location>
        <begin position="1"/>
        <end position="42"/>
    </location>
</feature>
<dbReference type="GO" id="GO:0010634">
    <property type="term" value="P:positive regulation of epithelial cell migration"/>
    <property type="evidence" value="ECO:0007669"/>
    <property type="project" value="TreeGrafter"/>
</dbReference>
<comment type="catalytic activity">
    <reaction evidence="1">
        <text>an N-(acyl)-sphingosylphosphoethanolamine = an N-(acyl)-sphingosyl-1,3-cyclic phosphate + ethanolamine</text>
        <dbReference type="Rhea" id="RHEA:60648"/>
        <dbReference type="ChEBI" id="CHEBI:57603"/>
        <dbReference type="ChEBI" id="CHEBI:143891"/>
        <dbReference type="ChEBI" id="CHEBI:143892"/>
    </reaction>
</comment>
<reference evidence="9" key="2">
    <citation type="submission" date="2018-11" db="EMBL/GenBank/DDBJ databases">
        <title>Trombidioid mite genomics.</title>
        <authorList>
            <person name="Dong X."/>
        </authorList>
    </citation>
    <scope>NUCLEOTIDE SEQUENCE</scope>
    <source>
        <strain evidence="9">UoL-WK</strain>
    </source>
</reference>
<keyword evidence="3" id="KW-0460">Magnesium</keyword>
<dbReference type="Gene3D" id="3.20.20.190">
    <property type="entry name" value="Phosphatidylinositol (PI) phosphodiesterase"/>
    <property type="match status" value="1"/>
</dbReference>
<dbReference type="OrthoDB" id="269822at2759"/>
<dbReference type="GO" id="GO:0046872">
    <property type="term" value="F:metal ion binding"/>
    <property type="evidence" value="ECO:0007669"/>
    <property type="project" value="UniProtKB-KW"/>
</dbReference>
<dbReference type="PANTHER" id="PTHR10336:SF159">
    <property type="entry name" value="1-PHOSPHATIDYLINOSITOL 4,5-BISPHOSPHATE PHOSPHODIESTERASE GAMMA"/>
    <property type="match status" value="1"/>
</dbReference>
<dbReference type="AlphaFoldDB" id="A0A3S4RDD4"/>
<gene>
    <name evidence="9" type="ORF">B4U79_13580</name>
    <name evidence="8" type="ORF">B4U79_15422</name>
</gene>
<organism evidence="9 10">
    <name type="scientific">Dinothrombium tinctorium</name>
    <dbReference type="NCBI Taxonomy" id="1965070"/>
    <lineage>
        <taxon>Eukaryota</taxon>
        <taxon>Metazoa</taxon>
        <taxon>Ecdysozoa</taxon>
        <taxon>Arthropoda</taxon>
        <taxon>Chelicerata</taxon>
        <taxon>Arachnida</taxon>
        <taxon>Acari</taxon>
        <taxon>Acariformes</taxon>
        <taxon>Trombidiformes</taxon>
        <taxon>Prostigmata</taxon>
        <taxon>Anystina</taxon>
        <taxon>Parasitengona</taxon>
        <taxon>Trombidioidea</taxon>
        <taxon>Trombidiidae</taxon>
        <taxon>Dinothrombium</taxon>
    </lineage>
</organism>
<dbReference type="EMBL" id="NCKU01000621">
    <property type="protein sequence ID" value="RWS14786.1"/>
    <property type="molecule type" value="Genomic_DNA"/>
</dbReference>
<dbReference type="InterPro" id="IPR017946">
    <property type="entry name" value="PLC-like_Pdiesterase_TIM-brl"/>
</dbReference>
<reference evidence="9 10" key="1">
    <citation type="journal article" date="2018" name="Gigascience">
        <title>Genomes of trombidid mites reveal novel predicted allergens and laterally-transferred genes associated with secondary metabolism.</title>
        <authorList>
            <person name="Dong X."/>
            <person name="Chaisiri K."/>
            <person name="Xia D."/>
            <person name="Armstrong S.D."/>
            <person name="Fang Y."/>
            <person name="Donnelly M.J."/>
            <person name="Kadowaki T."/>
            <person name="McGarry J.W."/>
            <person name="Darby A.C."/>
            <person name="Makepeace B.L."/>
        </authorList>
    </citation>
    <scope>NUCLEOTIDE SEQUENCE [LARGE SCALE GENOMIC DNA]</scope>
    <source>
        <strain evidence="9">UoL-WK</strain>
    </source>
</reference>
<dbReference type="SUPFAM" id="SSF49562">
    <property type="entry name" value="C2 domain (Calcium/lipid-binding domain, CaLB)"/>
    <property type="match status" value="1"/>
</dbReference>
<dbReference type="InterPro" id="IPR001192">
    <property type="entry name" value="PI-PLC_fam"/>
</dbReference>